<keyword evidence="10 12" id="KW-0456">Lyase</keyword>
<dbReference type="GO" id="GO:0004834">
    <property type="term" value="F:tryptophan synthase activity"/>
    <property type="evidence" value="ECO:0007669"/>
    <property type="project" value="UniProtKB-UniRule"/>
</dbReference>
<evidence type="ECO:0000256" key="4">
    <source>
        <dbReference type="ARBA" id="ARBA00009982"/>
    </source>
</evidence>
<dbReference type="InterPro" id="IPR006654">
    <property type="entry name" value="Trp_synth_beta"/>
</dbReference>
<evidence type="ECO:0000256" key="13">
    <source>
        <dbReference type="SAM" id="MobiDB-lite"/>
    </source>
</evidence>
<comment type="catalytic activity">
    <reaction evidence="11 12">
        <text>(1S,2R)-1-C-(indol-3-yl)glycerol 3-phosphate + L-serine = D-glyceraldehyde 3-phosphate + L-tryptophan + H2O</text>
        <dbReference type="Rhea" id="RHEA:10532"/>
        <dbReference type="ChEBI" id="CHEBI:15377"/>
        <dbReference type="ChEBI" id="CHEBI:33384"/>
        <dbReference type="ChEBI" id="CHEBI:57912"/>
        <dbReference type="ChEBI" id="CHEBI:58866"/>
        <dbReference type="ChEBI" id="CHEBI:59776"/>
        <dbReference type="EC" id="4.2.1.20"/>
    </reaction>
</comment>
<dbReference type="Proteomes" id="UP000317593">
    <property type="component" value="Unassembled WGS sequence"/>
</dbReference>
<dbReference type="InterPro" id="IPR006316">
    <property type="entry name" value="Trp_synth_b-like"/>
</dbReference>
<evidence type="ECO:0000313" key="15">
    <source>
        <dbReference type="EMBL" id="SMO79405.1"/>
    </source>
</evidence>
<gene>
    <name evidence="12" type="primary">trpB</name>
    <name evidence="15" type="ORF">SAMN06265218_113153</name>
</gene>
<evidence type="ECO:0000256" key="8">
    <source>
        <dbReference type="ARBA" id="ARBA00022898"/>
    </source>
</evidence>
<feature type="domain" description="Tryptophan synthase beta chain-like PALP" evidence="14">
    <location>
        <begin position="76"/>
        <end position="413"/>
    </location>
</feature>
<protein>
    <recommendedName>
        <fullName evidence="12">Tryptophan synthase beta chain</fullName>
        <ecNumber evidence="12">4.2.1.20</ecNumber>
    </recommendedName>
</protein>
<dbReference type="UniPathway" id="UPA00035">
    <property type="reaction ID" value="UER00044"/>
</dbReference>
<keyword evidence="7 12" id="KW-0822">Tryptophan biosynthesis</keyword>
<dbReference type="InterPro" id="IPR001926">
    <property type="entry name" value="TrpB-like_PALP"/>
</dbReference>
<comment type="function">
    <text evidence="2 12">The beta subunit is responsible for the synthesis of L-tryptophan from indole and L-serine.</text>
</comment>
<evidence type="ECO:0000256" key="9">
    <source>
        <dbReference type="ARBA" id="ARBA00023141"/>
    </source>
</evidence>
<keyword evidence="6 12" id="KW-0028">Amino-acid biosynthesis</keyword>
<organism evidence="15 16">
    <name type="scientific">Fodinibius sediminis</name>
    <dbReference type="NCBI Taxonomy" id="1214077"/>
    <lineage>
        <taxon>Bacteria</taxon>
        <taxon>Pseudomonadati</taxon>
        <taxon>Balneolota</taxon>
        <taxon>Balneolia</taxon>
        <taxon>Balneolales</taxon>
        <taxon>Balneolaceae</taxon>
        <taxon>Fodinibius</taxon>
    </lineage>
</organism>
<proteinExistence type="inferred from homology"/>
<dbReference type="PIRSF" id="PIRSF500824">
    <property type="entry name" value="TrpB_prok"/>
    <property type="match status" value="1"/>
</dbReference>
<dbReference type="InterPro" id="IPR006653">
    <property type="entry name" value="Trp_synth_b_CS"/>
</dbReference>
<dbReference type="PIRSF" id="PIRSF001413">
    <property type="entry name" value="Trp_syn_beta"/>
    <property type="match status" value="1"/>
</dbReference>
<comment type="pathway">
    <text evidence="3 12">Amino-acid biosynthesis; L-tryptophan biosynthesis; L-tryptophan from chorismate: step 5/5.</text>
</comment>
<evidence type="ECO:0000256" key="7">
    <source>
        <dbReference type="ARBA" id="ARBA00022822"/>
    </source>
</evidence>
<comment type="cofactor">
    <cofactor evidence="1 12">
        <name>pyridoxal 5'-phosphate</name>
        <dbReference type="ChEBI" id="CHEBI:597326"/>
    </cofactor>
</comment>
<evidence type="ECO:0000256" key="1">
    <source>
        <dbReference type="ARBA" id="ARBA00001933"/>
    </source>
</evidence>
<evidence type="ECO:0000313" key="16">
    <source>
        <dbReference type="Proteomes" id="UP000317593"/>
    </source>
</evidence>
<dbReference type="NCBIfam" id="NF009057">
    <property type="entry name" value="PRK12391.1"/>
    <property type="match status" value="1"/>
</dbReference>
<feature type="region of interest" description="Disordered" evidence="13">
    <location>
        <begin position="20"/>
        <end position="42"/>
    </location>
</feature>
<dbReference type="EC" id="4.2.1.20" evidence="12"/>
<evidence type="ECO:0000256" key="6">
    <source>
        <dbReference type="ARBA" id="ARBA00022605"/>
    </source>
</evidence>
<evidence type="ECO:0000256" key="10">
    <source>
        <dbReference type="ARBA" id="ARBA00023239"/>
    </source>
</evidence>
<dbReference type="Gene3D" id="3.40.50.1100">
    <property type="match status" value="2"/>
</dbReference>
<dbReference type="PANTHER" id="PTHR48077:SF6">
    <property type="entry name" value="TRYPTOPHAN SYNTHASE"/>
    <property type="match status" value="1"/>
</dbReference>
<dbReference type="GO" id="GO:0052684">
    <property type="term" value="F:L-serine hydro-lyase (adding indole, L-tryptophan-forming) activity"/>
    <property type="evidence" value="ECO:0007669"/>
    <property type="project" value="TreeGrafter"/>
</dbReference>
<dbReference type="EMBL" id="FXTH01000013">
    <property type="protein sequence ID" value="SMO79405.1"/>
    <property type="molecule type" value="Genomic_DNA"/>
</dbReference>
<dbReference type="AlphaFoldDB" id="A0A521E687"/>
<dbReference type="RefSeq" id="WP_142715339.1">
    <property type="nucleotide sequence ID" value="NZ_FXTH01000013.1"/>
</dbReference>
<dbReference type="PANTHER" id="PTHR48077">
    <property type="entry name" value="TRYPTOPHAN SYNTHASE-RELATED"/>
    <property type="match status" value="1"/>
</dbReference>
<dbReference type="Pfam" id="PF00291">
    <property type="entry name" value="PALP"/>
    <property type="match status" value="1"/>
</dbReference>
<dbReference type="OrthoDB" id="9766131at2"/>
<name>A0A521E687_9BACT</name>
<reference evidence="15 16" key="1">
    <citation type="submission" date="2017-05" db="EMBL/GenBank/DDBJ databases">
        <authorList>
            <person name="Varghese N."/>
            <person name="Submissions S."/>
        </authorList>
    </citation>
    <scope>NUCLEOTIDE SEQUENCE [LARGE SCALE GENOMIC DNA]</scope>
    <source>
        <strain evidence="15 16">DSM 21194</strain>
    </source>
</reference>
<accession>A0A521E687</accession>
<feature type="modified residue" description="N6-(pyridoxal phosphate)lysine" evidence="12">
    <location>
        <position position="111"/>
    </location>
</feature>
<evidence type="ECO:0000256" key="11">
    <source>
        <dbReference type="ARBA" id="ARBA00049047"/>
    </source>
</evidence>
<evidence type="ECO:0000256" key="5">
    <source>
        <dbReference type="ARBA" id="ARBA00011270"/>
    </source>
</evidence>
<comment type="similarity">
    <text evidence="4 12">Belongs to the TrpB family.</text>
</comment>
<evidence type="ECO:0000259" key="14">
    <source>
        <dbReference type="Pfam" id="PF00291"/>
    </source>
</evidence>
<keyword evidence="16" id="KW-1185">Reference proteome</keyword>
<keyword evidence="8 12" id="KW-0663">Pyridoxal phosphate</keyword>
<evidence type="ECO:0000256" key="3">
    <source>
        <dbReference type="ARBA" id="ARBA00004733"/>
    </source>
</evidence>
<keyword evidence="9 12" id="KW-0057">Aromatic amino acid biosynthesis</keyword>
<dbReference type="PROSITE" id="PS00168">
    <property type="entry name" value="TRP_SYNTHASE_BETA"/>
    <property type="match status" value="1"/>
</dbReference>
<dbReference type="GO" id="GO:0005737">
    <property type="term" value="C:cytoplasm"/>
    <property type="evidence" value="ECO:0007669"/>
    <property type="project" value="TreeGrafter"/>
</dbReference>
<evidence type="ECO:0000256" key="12">
    <source>
        <dbReference type="HAMAP-Rule" id="MF_00133"/>
    </source>
</evidence>
<dbReference type="NCBIfam" id="TIGR01415">
    <property type="entry name" value="trpB_rel"/>
    <property type="match status" value="1"/>
</dbReference>
<dbReference type="GO" id="GO:0030170">
    <property type="term" value="F:pyridoxal phosphate binding"/>
    <property type="evidence" value="ECO:0007669"/>
    <property type="project" value="InterPro"/>
</dbReference>
<dbReference type="InterPro" id="IPR036052">
    <property type="entry name" value="TrpB-like_PALP_sf"/>
</dbReference>
<dbReference type="InterPro" id="IPR023026">
    <property type="entry name" value="Trp_synth_beta/beta-like"/>
</dbReference>
<sequence>MAKKIQLNESDIPTHWYNVISDMPNKPQPPLNPETGEPAGPEDLSPIFPMGLIEQEVSAEPKIEIPDEVRDIYRIWRPSPMYRATQLEKALDTPAKIYYKYEGVSPSGSHKPNTAVPQVYYNKQEGVKSITTETGAGQWGTALAFACAQFDINCEVYMVRISYDQKPYRKVMMNTFGADVYPSPSDRTQAGRNVLAKDPDTSGSLGIAISEAIERAVQDEQTKYSLGSVLNHVLLHQTVIGQEAMKQLEYAGDYPDVVVAPLGGGSNFAGISFPFLKNNLREGKNTRFVAVEPASCPKLTKGEFMYDFGDSAGYTPLLPMYTLGHNFTPAAIHAGGLRYHGASVLCSQLLKDELIEAVAIQQLECFEAGVLFAKTEGIIAAPEATHGIAQAIREAERAKEEGTEKTILFNLCGHGFVDMSAYEDYFAGKLSDHSFTDEQLKQNLQEVRDLAPNRG</sequence>
<dbReference type="HAMAP" id="MF_00133">
    <property type="entry name" value="Trp_synth_beta"/>
    <property type="match status" value="1"/>
</dbReference>
<evidence type="ECO:0000256" key="2">
    <source>
        <dbReference type="ARBA" id="ARBA00002786"/>
    </source>
</evidence>
<comment type="subunit">
    <text evidence="5 12">Tetramer of two alpha and two beta chains.</text>
</comment>
<dbReference type="SUPFAM" id="SSF53686">
    <property type="entry name" value="Tryptophan synthase beta subunit-like PLP-dependent enzymes"/>
    <property type="match status" value="1"/>
</dbReference>
<dbReference type="CDD" id="cd06446">
    <property type="entry name" value="Trp-synth_B"/>
    <property type="match status" value="1"/>
</dbReference>